<evidence type="ECO:0000313" key="1">
    <source>
        <dbReference type="EMBL" id="MFC4477465.1"/>
    </source>
</evidence>
<dbReference type="RefSeq" id="WP_379797490.1">
    <property type="nucleotide sequence ID" value="NZ_JBHSFY010000005.1"/>
</dbReference>
<protein>
    <submittedName>
        <fullName evidence="1">Uncharacterized protein</fullName>
    </submittedName>
</protein>
<organism evidence="1 2">
    <name type="scientific">Flavobacterium chungangensis</name>
    <dbReference type="NCBI Taxonomy" id="2708132"/>
    <lineage>
        <taxon>Bacteria</taxon>
        <taxon>Pseudomonadati</taxon>
        <taxon>Bacteroidota</taxon>
        <taxon>Flavobacteriia</taxon>
        <taxon>Flavobacteriales</taxon>
        <taxon>Flavobacteriaceae</taxon>
        <taxon>Flavobacterium</taxon>
    </lineage>
</organism>
<dbReference type="Proteomes" id="UP001596003">
    <property type="component" value="Unassembled WGS sequence"/>
</dbReference>
<proteinExistence type="predicted"/>
<reference evidence="2" key="1">
    <citation type="journal article" date="2019" name="Int. J. Syst. Evol. Microbiol.">
        <title>The Global Catalogue of Microorganisms (GCM) 10K type strain sequencing project: providing services to taxonomists for standard genome sequencing and annotation.</title>
        <authorList>
            <consortium name="The Broad Institute Genomics Platform"/>
            <consortium name="The Broad Institute Genome Sequencing Center for Infectious Disease"/>
            <person name="Wu L."/>
            <person name="Ma J."/>
        </authorList>
    </citation>
    <scope>NUCLEOTIDE SEQUENCE [LARGE SCALE GENOMIC DNA]</scope>
    <source>
        <strain evidence="2">NBRC 103627</strain>
    </source>
</reference>
<dbReference type="EMBL" id="JBHSFY010000005">
    <property type="protein sequence ID" value="MFC4477465.1"/>
    <property type="molecule type" value="Genomic_DNA"/>
</dbReference>
<sequence>MFRIKNKLFEIKYAYLDAYISNDNHLVFGLQIKATGTDKYPQEENYNSEGMFFPDDELFFNSEILLKIKPNEIKNWNDIVGKTIEWDNYPENEEEPHALFYVYEHEQISTAKIEFKNRDNKVYVTINALCNIYAGENFSSDLPLQIDTEIDFFGILCGKISKEECIKEIKPFLDLNNLKYFQNKYGVSIMAPLNTNIKTNLLILGEY</sequence>
<gene>
    <name evidence="1" type="ORF">ACFO3N_10375</name>
</gene>
<accession>A0ABV8ZED7</accession>
<evidence type="ECO:0000313" key="2">
    <source>
        <dbReference type="Proteomes" id="UP001596003"/>
    </source>
</evidence>
<name>A0ABV8ZED7_9FLAO</name>
<comment type="caution">
    <text evidence="1">The sequence shown here is derived from an EMBL/GenBank/DDBJ whole genome shotgun (WGS) entry which is preliminary data.</text>
</comment>
<keyword evidence="2" id="KW-1185">Reference proteome</keyword>